<dbReference type="NCBIfam" id="TIGR04282">
    <property type="entry name" value="glyco_like_cofC"/>
    <property type="match status" value="1"/>
</dbReference>
<accession>A0ABR8A9E8</accession>
<comment type="caution">
    <text evidence="1">The sequence shown here is derived from an EMBL/GenBank/DDBJ whole genome shotgun (WGS) entry which is preliminary data.</text>
</comment>
<dbReference type="SUPFAM" id="SSF53448">
    <property type="entry name" value="Nucleotide-diphospho-sugar transferases"/>
    <property type="match status" value="1"/>
</dbReference>
<proteinExistence type="predicted"/>
<dbReference type="Pfam" id="PF09837">
    <property type="entry name" value="DUF2064"/>
    <property type="match status" value="1"/>
</dbReference>
<dbReference type="Proteomes" id="UP000658514">
    <property type="component" value="Unassembled WGS sequence"/>
</dbReference>
<name>A0ABR8A9E8_9CYAN</name>
<sequence>MNCWALKSAEKLKQHLIIFTRYPEPGKTKTRMIPALGDLGAANLQKQMTEYTVSQVKELQKTVYISCEVRFAGGNLQLMRDWLGLDLVYQPQGEGDLGDRMARSLSDAFQSGREQVIIIGTDCPGVNSQLLAKAFEQVCNYDLVIGPAIDGGYYLIGLRQLIPNLFANIDWGTSQVLQQTVNIAEKLNLSKIYLPALSDVDYPEDLPIWEQTIQRQMENFSN</sequence>
<dbReference type="PANTHER" id="PTHR36529">
    <property type="entry name" value="SLL1095 PROTEIN"/>
    <property type="match status" value="1"/>
</dbReference>
<evidence type="ECO:0000313" key="1">
    <source>
        <dbReference type="EMBL" id="MBD2196498.1"/>
    </source>
</evidence>
<gene>
    <name evidence="1" type="ORF">H6G24_13480</name>
</gene>
<evidence type="ECO:0000313" key="2">
    <source>
        <dbReference type="Proteomes" id="UP000658514"/>
    </source>
</evidence>
<reference evidence="1 2" key="1">
    <citation type="journal article" date="2020" name="ISME J.">
        <title>Comparative genomics reveals insights into cyanobacterial evolution and habitat adaptation.</title>
        <authorList>
            <person name="Chen M.Y."/>
            <person name="Teng W.K."/>
            <person name="Zhao L."/>
            <person name="Hu C.X."/>
            <person name="Zhou Y.K."/>
            <person name="Han B.P."/>
            <person name="Song L.R."/>
            <person name="Shu W.S."/>
        </authorList>
    </citation>
    <scope>NUCLEOTIDE SEQUENCE [LARGE SCALE GENOMIC DNA]</scope>
    <source>
        <strain evidence="1 2">FACHB-288</strain>
    </source>
</reference>
<dbReference type="Gene3D" id="3.90.550.10">
    <property type="entry name" value="Spore Coat Polysaccharide Biosynthesis Protein SpsA, Chain A"/>
    <property type="match status" value="1"/>
</dbReference>
<dbReference type="InterPro" id="IPR029044">
    <property type="entry name" value="Nucleotide-diphossugar_trans"/>
</dbReference>
<keyword evidence="2" id="KW-1185">Reference proteome</keyword>
<dbReference type="InterPro" id="IPR018641">
    <property type="entry name" value="Trfase_1_rSAM/seldom-assoc"/>
</dbReference>
<organism evidence="1 2">
    <name type="scientific">Calothrix parietina FACHB-288</name>
    <dbReference type="NCBI Taxonomy" id="2692896"/>
    <lineage>
        <taxon>Bacteria</taxon>
        <taxon>Bacillati</taxon>
        <taxon>Cyanobacteriota</taxon>
        <taxon>Cyanophyceae</taxon>
        <taxon>Nostocales</taxon>
        <taxon>Calotrichaceae</taxon>
        <taxon>Calothrix</taxon>
    </lineage>
</organism>
<protein>
    <submittedName>
        <fullName evidence="1">TIGR04282 family arsenosugar biosynthesis glycosyltransferase</fullName>
    </submittedName>
</protein>
<dbReference type="RefSeq" id="WP_190540765.1">
    <property type="nucleotide sequence ID" value="NZ_CAWPNO010000049.1"/>
</dbReference>
<dbReference type="PANTHER" id="PTHR36529:SF1">
    <property type="entry name" value="GLYCOSYLTRANSFERASE"/>
    <property type="match status" value="1"/>
</dbReference>
<dbReference type="EMBL" id="JACJQH010000018">
    <property type="protein sequence ID" value="MBD2196498.1"/>
    <property type="molecule type" value="Genomic_DNA"/>
</dbReference>